<gene>
    <name evidence="2" type="ORF">CNECB9_2370141</name>
</gene>
<accession>A0A1K0IRN1</accession>
<dbReference type="AlphaFoldDB" id="A0A1K0IRN1"/>
<evidence type="ECO:0000256" key="1">
    <source>
        <dbReference type="SAM" id="MobiDB-lite"/>
    </source>
</evidence>
<sequence length="94" mass="10437">MLTIRLPRPAEMGDTPPPSVQTKRAKMAIKQAQPCSISKDGRWFRLVCEKQCFGGRRFFASPGRALRAWNGAQIGKSRGATPLALSLRLRDKVV</sequence>
<dbReference type="RefSeq" id="WP_340524151.1">
    <property type="nucleotide sequence ID" value="NZ_FMSH01000154.1"/>
</dbReference>
<reference evidence="2" key="1">
    <citation type="submission" date="2016-09" db="EMBL/GenBank/DDBJ databases">
        <authorList>
            <person name="Capua I."/>
            <person name="De Benedictis P."/>
            <person name="Joannis T."/>
            <person name="Lombin L.H."/>
            <person name="Cattoli G."/>
        </authorList>
    </citation>
    <scope>NUCLEOTIDE SEQUENCE</scope>
    <source>
        <strain evidence="2">B9</strain>
    </source>
</reference>
<protein>
    <submittedName>
        <fullName evidence="2">Uncharacterized protein</fullName>
    </submittedName>
</protein>
<proteinExistence type="predicted"/>
<dbReference type="EMBL" id="FMSH01000154">
    <property type="protein sequence ID" value="SCU75567.1"/>
    <property type="molecule type" value="Genomic_DNA"/>
</dbReference>
<organism evidence="2">
    <name type="scientific">Cupriavidus necator</name>
    <name type="common">Alcaligenes eutrophus</name>
    <name type="synonym">Ralstonia eutropha</name>
    <dbReference type="NCBI Taxonomy" id="106590"/>
    <lineage>
        <taxon>Bacteria</taxon>
        <taxon>Pseudomonadati</taxon>
        <taxon>Pseudomonadota</taxon>
        <taxon>Betaproteobacteria</taxon>
        <taxon>Burkholderiales</taxon>
        <taxon>Burkholderiaceae</taxon>
        <taxon>Cupriavidus</taxon>
    </lineage>
</organism>
<evidence type="ECO:0000313" key="2">
    <source>
        <dbReference type="EMBL" id="SCU75567.1"/>
    </source>
</evidence>
<feature type="region of interest" description="Disordered" evidence="1">
    <location>
        <begin position="1"/>
        <end position="23"/>
    </location>
</feature>
<name>A0A1K0IRN1_CUPNE</name>